<feature type="compositionally biased region" description="Basic and acidic residues" evidence="1">
    <location>
        <begin position="387"/>
        <end position="417"/>
    </location>
</feature>
<dbReference type="Pfam" id="PF26118">
    <property type="entry name" value="DUF8035"/>
    <property type="match status" value="1"/>
</dbReference>
<feature type="compositionally biased region" description="Basic and acidic residues" evidence="1">
    <location>
        <begin position="42"/>
        <end position="80"/>
    </location>
</feature>
<evidence type="ECO:0000313" key="4">
    <source>
        <dbReference type="Proteomes" id="UP001203852"/>
    </source>
</evidence>
<dbReference type="GO" id="GO:0030041">
    <property type="term" value="P:actin filament polymerization"/>
    <property type="evidence" value="ECO:0007669"/>
    <property type="project" value="TreeGrafter"/>
</dbReference>
<dbReference type="GO" id="GO:0005884">
    <property type="term" value="C:actin filament"/>
    <property type="evidence" value="ECO:0007669"/>
    <property type="project" value="TreeGrafter"/>
</dbReference>
<feature type="region of interest" description="Disordered" evidence="1">
    <location>
        <begin position="42"/>
        <end position="177"/>
    </location>
</feature>
<comment type="caution">
    <text evidence="3">The sequence shown here is derived from an EMBL/GenBank/DDBJ whole genome shotgun (WGS) entry which is preliminary data.</text>
</comment>
<evidence type="ECO:0000256" key="1">
    <source>
        <dbReference type="SAM" id="MobiDB-lite"/>
    </source>
</evidence>
<sequence length="688" mass="80985">MAGRRYVDDISIDRYDDRQDYGARGGRRVYEERYVDEEIDYRRPAPVREREREREREVIIRDEVRDRPRSPPAFLREDYGRTTAGPVVLRAREREEFDYVPRPRRRSPSPEPERRVEKEEIIIRGREESESRPPPRRRERDREVDREEIIIRRDEREVDRRPPPPPAPREREREREEIIIRRDERDRDVRPPAALNTSREEIIIRRDEDDRRSRFDGDYDRDDVISRRGDYVRRPGRGEIERDEIIIRREEQNLEPRRGYDDYALTRPKSHERARSRARRSSSAGSGQEIIIRQEEREGRGGIRDKQEIIIRRNSRSRSPSSMTSAPAPPPAAEPLVVNAPTIHQEVITHHRHIDHGYELAIPSRPRPISRPPSPPSPPLPPPAPRARSEERIEIDRTQTRNGRTENERIVIDRNEGARSVAPYSPPPPRDPYYDPPPPPRDQYRGYDRDVQEEAEYYNQRAMERAYVGEGYRGAVKDWAMVDVPPGTNRVRMDGAGGGAQEITWQRYNGVRRSKFMPEGADDGYNNEIGRPAPLPAPAPLPVPAPVPAGNGDIGRRYGRMPDPKDGLWTEITKDLVVKEAIQEMGYEYEETEDFYYIIAYLRYEDVARLVGLSEDIRKDRKKRIKEMDWESRVVPPPAIEDVQRPLMIEPPQPPRSRQEWDREEERYIEREVVYRGGRPPPPVNWRR</sequence>
<dbReference type="InterPro" id="IPR058348">
    <property type="entry name" value="DUF8035"/>
</dbReference>
<evidence type="ECO:0000259" key="2">
    <source>
        <dbReference type="Pfam" id="PF26118"/>
    </source>
</evidence>
<feature type="compositionally biased region" description="Pro residues" evidence="1">
    <location>
        <begin position="365"/>
        <end position="385"/>
    </location>
</feature>
<protein>
    <recommendedName>
        <fullName evidence="2">DUF8035 domain-containing protein</fullName>
    </recommendedName>
</protein>
<keyword evidence="4" id="KW-1185">Reference proteome</keyword>
<gene>
    <name evidence="3" type="ORF">EDD36DRAFT_459276</name>
</gene>
<organism evidence="3 4">
    <name type="scientific">Exophiala viscosa</name>
    <dbReference type="NCBI Taxonomy" id="2486360"/>
    <lineage>
        <taxon>Eukaryota</taxon>
        <taxon>Fungi</taxon>
        <taxon>Dikarya</taxon>
        <taxon>Ascomycota</taxon>
        <taxon>Pezizomycotina</taxon>
        <taxon>Eurotiomycetes</taxon>
        <taxon>Chaetothyriomycetidae</taxon>
        <taxon>Chaetothyriales</taxon>
        <taxon>Herpotrichiellaceae</taxon>
        <taxon>Exophiala</taxon>
    </lineage>
</organism>
<dbReference type="EMBL" id="MU404350">
    <property type="protein sequence ID" value="KAI1617592.1"/>
    <property type="molecule type" value="Genomic_DNA"/>
</dbReference>
<feature type="compositionally biased region" description="Low complexity" evidence="1">
    <location>
        <begin position="281"/>
        <end position="291"/>
    </location>
</feature>
<reference evidence="3" key="1">
    <citation type="journal article" date="2022" name="bioRxiv">
        <title>Deciphering the potential niche of two novel black yeast fungi from a biological soil crust based on their genomes, phenotypes, and melanin regulation.</title>
        <authorList>
            <consortium name="DOE Joint Genome Institute"/>
            <person name="Carr E.C."/>
            <person name="Barton Q."/>
            <person name="Grambo S."/>
            <person name="Sullivan M."/>
            <person name="Renfro C.M."/>
            <person name="Kuo A."/>
            <person name="Pangilinan J."/>
            <person name="Lipzen A."/>
            <person name="Keymanesh K."/>
            <person name="Savage E."/>
            <person name="Barry K."/>
            <person name="Grigoriev I.V."/>
            <person name="Riekhof W.R."/>
            <person name="Harris S.S."/>
        </authorList>
    </citation>
    <scope>NUCLEOTIDE SEQUENCE</scope>
    <source>
        <strain evidence="3">JF 03-4F</strain>
    </source>
</reference>
<accession>A0AAN6E537</accession>
<feature type="region of interest" description="Disordered" evidence="1">
    <location>
        <begin position="641"/>
        <end position="663"/>
    </location>
</feature>
<dbReference type="PANTHER" id="PTHR45691:SF6">
    <property type="entry name" value="PROTEIN DIAPHANOUS"/>
    <property type="match status" value="1"/>
</dbReference>
<feature type="compositionally biased region" description="Basic and acidic residues" evidence="1">
    <location>
        <begin position="90"/>
        <end position="101"/>
    </location>
</feature>
<feature type="compositionally biased region" description="Basic and acidic residues" evidence="1">
    <location>
        <begin position="292"/>
        <end position="311"/>
    </location>
</feature>
<feature type="compositionally biased region" description="Pro residues" evidence="1">
    <location>
        <begin position="424"/>
        <end position="441"/>
    </location>
</feature>
<dbReference type="Proteomes" id="UP001203852">
    <property type="component" value="Unassembled WGS sequence"/>
</dbReference>
<proteinExistence type="predicted"/>
<feature type="domain" description="DUF8035" evidence="2">
    <location>
        <begin position="568"/>
        <end position="619"/>
    </location>
</feature>
<feature type="compositionally biased region" description="Basic and acidic residues" evidence="1">
    <location>
        <begin position="248"/>
        <end position="261"/>
    </location>
</feature>
<dbReference type="PANTHER" id="PTHR45691">
    <property type="entry name" value="PROTEIN DIAPHANOUS"/>
    <property type="match status" value="1"/>
</dbReference>
<dbReference type="AlphaFoldDB" id="A0AAN6E537"/>
<feature type="region of interest" description="Disordered" evidence="1">
    <location>
        <begin position="248"/>
        <end position="338"/>
    </location>
</feature>
<feature type="compositionally biased region" description="Basic and acidic residues" evidence="1">
    <location>
        <begin position="111"/>
        <end position="177"/>
    </location>
</feature>
<feature type="region of interest" description="Disordered" evidence="1">
    <location>
        <begin position="362"/>
        <end position="443"/>
    </location>
</feature>
<dbReference type="InterPro" id="IPR051412">
    <property type="entry name" value="Formin_Homology_Diaphanous_sf"/>
</dbReference>
<feature type="compositionally biased region" description="Low complexity" evidence="1">
    <location>
        <begin position="317"/>
        <end position="326"/>
    </location>
</feature>
<evidence type="ECO:0000313" key="3">
    <source>
        <dbReference type="EMBL" id="KAI1617592.1"/>
    </source>
</evidence>
<name>A0AAN6E537_9EURO</name>